<dbReference type="InterPro" id="IPR000847">
    <property type="entry name" value="LysR_HTH_N"/>
</dbReference>
<dbReference type="Pfam" id="PF00126">
    <property type="entry name" value="HTH_1"/>
    <property type="match status" value="1"/>
</dbReference>
<name>A0A3N0GGC3_9ACTN</name>
<protein>
    <submittedName>
        <fullName evidence="6">LysR family transcriptional regulator</fullName>
    </submittedName>
</protein>
<sequence length="302" mass="32566">MMDLAALRSLEAVQAHGSVVAAAQALGFTPSAVSQQIKRLERQSGVELLERVGRGVILTGPGRVPVEEGARIAADLERLETDLHAHAGEVTGDLELVGFSTSMRGLIGPVVADLAAAHPALRIRLRELEPWDAVDEVARGQADVALVHRWGDVVLEIPEHLDRRTVHRDEAEVILRADHPLADRDRLTPLDLADEPWIATPEHTICRQWLSRMYAGTGRLPRIEHVAMEFASHLALVAAGLGIALVPRLGRGPLPAGTTAVRVHDPVPARQTIAIWRHTQARSPAVRAVVDALGAAAERLGS</sequence>
<keyword evidence="3" id="KW-0238">DNA-binding</keyword>
<dbReference type="GO" id="GO:0003700">
    <property type="term" value="F:DNA-binding transcription factor activity"/>
    <property type="evidence" value="ECO:0007669"/>
    <property type="project" value="InterPro"/>
</dbReference>
<dbReference type="PANTHER" id="PTHR30346">
    <property type="entry name" value="TRANSCRIPTIONAL DUAL REGULATOR HCAR-RELATED"/>
    <property type="match status" value="1"/>
</dbReference>
<dbReference type="EMBL" id="RJSF01000048">
    <property type="protein sequence ID" value="RNM11489.1"/>
    <property type="molecule type" value="Genomic_DNA"/>
</dbReference>
<dbReference type="InterPro" id="IPR036390">
    <property type="entry name" value="WH_DNA-bd_sf"/>
</dbReference>
<dbReference type="InterPro" id="IPR005119">
    <property type="entry name" value="LysR_subst-bd"/>
</dbReference>
<dbReference type="Pfam" id="PF03466">
    <property type="entry name" value="LysR_substrate"/>
    <property type="match status" value="1"/>
</dbReference>
<keyword evidence="4" id="KW-0804">Transcription</keyword>
<evidence type="ECO:0000256" key="3">
    <source>
        <dbReference type="ARBA" id="ARBA00023125"/>
    </source>
</evidence>
<dbReference type="SUPFAM" id="SSF53850">
    <property type="entry name" value="Periplasmic binding protein-like II"/>
    <property type="match status" value="1"/>
</dbReference>
<dbReference type="Gene3D" id="1.10.10.10">
    <property type="entry name" value="Winged helix-like DNA-binding domain superfamily/Winged helix DNA-binding domain"/>
    <property type="match status" value="1"/>
</dbReference>
<evidence type="ECO:0000256" key="4">
    <source>
        <dbReference type="ARBA" id="ARBA00023163"/>
    </source>
</evidence>
<evidence type="ECO:0000313" key="7">
    <source>
        <dbReference type="Proteomes" id="UP000279994"/>
    </source>
</evidence>
<dbReference type="Proteomes" id="UP000279994">
    <property type="component" value="Unassembled WGS sequence"/>
</dbReference>
<evidence type="ECO:0000256" key="2">
    <source>
        <dbReference type="ARBA" id="ARBA00023015"/>
    </source>
</evidence>
<dbReference type="InterPro" id="IPR036388">
    <property type="entry name" value="WH-like_DNA-bd_sf"/>
</dbReference>
<organism evidence="6 7">
    <name type="scientific">Nocardioides pocheonensis</name>
    <dbReference type="NCBI Taxonomy" id="661485"/>
    <lineage>
        <taxon>Bacteria</taxon>
        <taxon>Bacillati</taxon>
        <taxon>Actinomycetota</taxon>
        <taxon>Actinomycetes</taxon>
        <taxon>Propionibacteriales</taxon>
        <taxon>Nocardioidaceae</taxon>
        <taxon>Nocardioides</taxon>
    </lineage>
</organism>
<keyword evidence="2" id="KW-0805">Transcription regulation</keyword>
<dbReference type="GO" id="GO:0032993">
    <property type="term" value="C:protein-DNA complex"/>
    <property type="evidence" value="ECO:0007669"/>
    <property type="project" value="TreeGrafter"/>
</dbReference>
<dbReference type="OrthoDB" id="4131546at2"/>
<comment type="caution">
    <text evidence="6">The sequence shown here is derived from an EMBL/GenBank/DDBJ whole genome shotgun (WGS) entry which is preliminary data.</text>
</comment>
<evidence type="ECO:0000256" key="1">
    <source>
        <dbReference type="ARBA" id="ARBA00009437"/>
    </source>
</evidence>
<proteinExistence type="inferred from homology"/>
<gene>
    <name evidence="6" type="ORF">EFL26_22510</name>
</gene>
<dbReference type="GO" id="GO:0003677">
    <property type="term" value="F:DNA binding"/>
    <property type="evidence" value="ECO:0007669"/>
    <property type="project" value="UniProtKB-KW"/>
</dbReference>
<comment type="similarity">
    <text evidence="1">Belongs to the LysR transcriptional regulatory family.</text>
</comment>
<dbReference type="AlphaFoldDB" id="A0A3N0GGC3"/>
<evidence type="ECO:0000313" key="6">
    <source>
        <dbReference type="EMBL" id="RNM11489.1"/>
    </source>
</evidence>
<dbReference type="RefSeq" id="WP_123225178.1">
    <property type="nucleotide sequence ID" value="NZ_RJSF01000048.1"/>
</dbReference>
<dbReference type="SUPFAM" id="SSF46785">
    <property type="entry name" value="Winged helix' DNA-binding domain"/>
    <property type="match status" value="1"/>
</dbReference>
<accession>A0A3N0GGC3</accession>
<evidence type="ECO:0000259" key="5">
    <source>
        <dbReference type="PROSITE" id="PS50931"/>
    </source>
</evidence>
<dbReference type="Gene3D" id="3.40.190.290">
    <property type="match status" value="1"/>
</dbReference>
<feature type="domain" description="HTH lysR-type" evidence="5">
    <location>
        <begin position="2"/>
        <end position="59"/>
    </location>
</feature>
<keyword evidence="7" id="KW-1185">Reference proteome</keyword>
<dbReference type="CDD" id="cd08423">
    <property type="entry name" value="PBP2_LTTR_like_6"/>
    <property type="match status" value="1"/>
</dbReference>
<dbReference type="PROSITE" id="PS50931">
    <property type="entry name" value="HTH_LYSR"/>
    <property type="match status" value="1"/>
</dbReference>
<dbReference type="PANTHER" id="PTHR30346:SF29">
    <property type="entry name" value="LYSR SUBSTRATE-BINDING"/>
    <property type="match status" value="1"/>
</dbReference>
<reference evidence="6 7" key="1">
    <citation type="submission" date="2018-11" db="EMBL/GenBank/DDBJ databases">
        <authorList>
            <person name="Li F."/>
        </authorList>
    </citation>
    <scope>NUCLEOTIDE SEQUENCE [LARGE SCALE GENOMIC DNA]</scope>
    <source>
        <strain evidence="6 7">Gsoil 818</strain>
    </source>
</reference>